<sequence length="89" mass="9806">MINNQIDLMLLVLLIAFTQFFQIAAIIDCLSCASPTLHNQWQATGLPAIPPSDRFSFHTCDGTSSDYKPCGDVCMEMLVAVGWLSIQNI</sequence>
<reference evidence="3" key="3">
    <citation type="submission" date="2016-06" db="UniProtKB">
        <authorList>
            <consortium name="WormBaseParasite"/>
        </authorList>
    </citation>
    <scope>IDENTIFICATION</scope>
</reference>
<evidence type="ECO:0000256" key="1">
    <source>
        <dbReference type="SAM" id="SignalP"/>
    </source>
</evidence>
<accession>A0A183C1G5</accession>
<keyword evidence="2" id="KW-1185">Reference proteome</keyword>
<dbReference type="Proteomes" id="UP000050741">
    <property type="component" value="Unassembled WGS sequence"/>
</dbReference>
<evidence type="ECO:0000313" key="3">
    <source>
        <dbReference type="WBParaSite" id="GPLIN_000670900"/>
    </source>
</evidence>
<dbReference type="WBParaSite" id="GPLIN_000670900">
    <property type="protein sequence ID" value="GPLIN_000670900"/>
    <property type="gene ID" value="GPLIN_000670900"/>
</dbReference>
<reference evidence="2" key="2">
    <citation type="submission" date="2014-05" db="EMBL/GenBank/DDBJ databases">
        <title>The genome and life-stage specific transcriptomes of Globodera pallida elucidate key aspects of plant parasitism by a cyst nematode.</title>
        <authorList>
            <person name="Cotton J.A."/>
            <person name="Lilley C.J."/>
            <person name="Jones L.M."/>
            <person name="Kikuchi T."/>
            <person name="Reid A.J."/>
            <person name="Thorpe P."/>
            <person name="Tsai I.J."/>
            <person name="Beasley H."/>
            <person name="Blok V."/>
            <person name="Cock P.J.A."/>
            <person name="Van den Akker S.E."/>
            <person name="Holroyd N."/>
            <person name="Hunt M."/>
            <person name="Mantelin S."/>
            <person name="Naghra H."/>
            <person name="Pain A."/>
            <person name="Palomares-Rius J.E."/>
            <person name="Zarowiecki M."/>
            <person name="Berriman M."/>
            <person name="Jones J.T."/>
            <person name="Urwin P.E."/>
        </authorList>
    </citation>
    <scope>NUCLEOTIDE SEQUENCE [LARGE SCALE GENOMIC DNA]</scope>
    <source>
        <strain evidence="2">Lindley</strain>
    </source>
</reference>
<keyword evidence="1" id="KW-0732">Signal</keyword>
<organism evidence="2 3">
    <name type="scientific">Globodera pallida</name>
    <name type="common">Potato cyst nematode worm</name>
    <name type="synonym">Heterodera pallida</name>
    <dbReference type="NCBI Taxonomy" id="36090"/>
    <lineage>
        <taxon>Eukaryota</taxon>
        <taxon>Metazoa</taxon>
        <taxon>Ecdysozoa</taxon>
        <taxon>Nematoda</taxon>
        <taxon>Chromadorea</taxon>
        <taxon>Rhabditida</taxon>
        <taxon>Tylenchina</taxon>
        <taxon>Tylenchomorpha</taxon>
        <taxon>Tylenchoidea</taxon>
        <taxon>Heteroderidae</taxon>
        <taxon>Heteroderinae</taxon>
        <taxon>Globodera</taxon>
    </lineage>
</organism>
<evidence type="ECO:0000313" key="2">
    <source>
        <dbReference type="Proteomes" id="UP000050741"/>
    </source>
</evidence>
<dbReference type="AlphaFoldDB" id="A0A183C1G5"/>
<proteinExistence type="predicted"/>
<reference evidence="2" key="1">
    <citation type="submission" date="2013-12" db="EMBL/GenBank/DDBJ databases">
        <authorList>
            <person name="Aslett M."/>
        </authorList>
    </citation>
    <scope>NUCLEOTIDE SEQUENCE [LARGE SCALE GENOMIC DNA]</scope>
    <source>
        <strain evidence="2">Lindley</strain>
    </source>
</reference>
<feature type="chain" id="PRO_5008146920" evidence="1">
    <location>
        <begin position="26"/>
        <end position="89"/>
    </location>
</feature>
<name>A0A183C1G5_GLOPA</name>
<feature type="signal peptide" evidence="1">
    <location>
        <begin position="1"/>
        <end position="25"/>
    </location>
</feature>
<protein>
    <submittedName>
        <fullName evidence="3">Saposin B-type domain-containing protein</fullName>
    </submittedName>
</protein>